<dbReference type="InterPro" id="IPR007110">
    <property type="entry name" value="Ig-like_dom"/>
</dbReference>
<dbReference type="RefSeq" id="WP_161434141.1">
    <property type="nucleotide sequence ID" value="NZ_WXYO01000002.1"/>
</dbReference>
<organism evidence="3 4">
    <name type="scientific">Poritiphilus flavus</name>
    <dbReference type="NCBI Taxonomy" id="2697053"/>
    <lineage>
        <taxon>Bacteria</taxon>
        <taxon>Pseudomonadati</taxon>
        <taxon>Bacteroidota</taxon>
        <taxon>Flavobacteriia</taxon>
        <taxon>Flavobacteriales</taxon>
        <taxon>Flavobacteriaceae</taxon>
        <taxon>Poritiphilus</taxon>
    </lineage>
</organism>
<feature type="signal peptide" evidence="1">
    <location>
        <begin position="1"/>
        <end position="21"/>
    </location>
</feature>
<dbReference type="EMBL" id="WXYO01000002">
    <property type="protein sequence ID" value="NAS11093.1"/>
    <property type="molecule type" value="Genomic_DNA"/>
</dbReference>
<protein>
    <submittedName>
        <fullName evidence="3">T9SS type B sorting domain-containing protein</fullName>
    </submittedName>
</protein>
<reference evidence="3 4" key="1">
    <citation type="submission" date="2020-01" db="EMBL/GenBank/DDBJ databases">
        <title>Bacteria diversity of Porities sp.</title>
        <authorList>
            <person name="Wang G."/>
        </authorList>
    </citation>
    <scope>NUCLEOTIDE SEQUENCE [LARGE SCALE GENOMIC DNA]</scope>
    <source>
        <strain evidence="3 4">R33</strain>
    </source>
</reference>
<feature type="domain" description="Ig-like" evidence="2">
    <location>
        <begin position="347"/>
        <end position="443"/>
    </location>
</feature>
<evidence type="ECO:0000259" key="2">
    <source>
        <dbReference type="PROSITE" id="PS50835"/>
    </source>
</evidence>
<dbReference type="PROSITE" id="PS50835">
    <property type="entry name" value="IG_LIKE"/>
    <property type="match status" value="1"/>
</dbReference>
<dbReference type="Gene3D" id="2.60.120.380">
    <property type="match status" value="1"/>
</dbReference>
<dbReference type="Pfam" id="PF13585">
    <property type="entry name" value="CHU_C"/>
    <property type="match status" value="1"/>
</dbReference>
<gene>
    <name evidence="3" type="ORF">GTQ38_03710</name>
</gene>
<evidence type="ECO:0000313" key="3">
    <source>
        <dbReference type="EMBL" id="NAS11093.1"/>
    </source>
</evidence>
<keyword evidence="4" id="KW-1185">Reference proteome</keyword>
<dbReference type="InterPro" id="IPR026341">
    <property type="entry name" value="T9SS_type_B"/>
</dbReference>
<keyword evidence="1" id="KW-0732">Signal</keyword>
<dbReference type="AlphaFoldDB" id="A0A6L9E904"/>
<name>A0A6L9E904_9FLAO</name>
<dbReference type="Proteomes" id="UP000475249">
    <property type="component" value="Unassembled WGS sequence"/>
</dbReference>
<evidence type="ECO:0000313" key="4">
    <source>
        <dbReference type="Proteomes" id="UP000475249"/>
    </source>
</evidence>
<proteinExistence type="predicted"/>
<sequence>MKYWSLVLAVVAFFGSHCLSAQISVDCGNAVPICSNTPVNGGTQGYGIDDFNGALSSGCLEQTVTGAIESNSAWYRFRTGASGQLGFNIGFDTSEDWDFALYRASDCNNLGDPVRCNFFDNQDQEAFMGVGEDPSGNTNSYLYEDWLQVTAGEDYYLFINNFSNSNSGFSIQFSGQIFETNPHDALDCSIINNLLGPPLAACDSETVILDATTTGAISYSWYNDLGSGYQLISGQTSATLHVTQSAMYRVEIVTSGANIISDVQVAFTTAPITFALNDEVVCSDITNFDLSTKDAEALGTQSSSEYVVSYHSSSADATSGLNALTVDHLVNPGSETIFVRTTSSANPNCFDASTSFQLTVVETPPIDFQTEVFICEASNGVAIGPASSNPHFSYLWDTGETTSSIFVSQAGTYSLTITNNQAGLSCTTDADITLVVSETPRISEVIIDDLQADNRVEILTDVVGEFEYRLDNGEYQPSNVFTNVAPGMHSVSINDLGGCGTVTETITVVGFPKFFTPNGDGSNDEWNIVGMSTLENPVVQVFDRYGKLLKQFTGDSPGWDGTFLGRQLPATDYWFKLTYTDMNGQVVEAKYLSNHFSLRR</sequence>
<dbReference type="NCBIfam" id="TIGR04131">
    <property type="entry name" value="Bac_Flav_CTERM"/>
    <property type="match status" value="1"/>
</dbReference>
<evidence type="ECO:0000256" key="1">
    <source>
        <dbReference type="SAM" id="SignalP"/>
    </source>
</evidence>
<accession>A0A6L9E904</accession>
<comment type="caution">
    <text evidence="3">The sequence shown here is derived from an EMBL/GenBank/DDBJ whole genome shotgun (WGS) entry which is preliminary data.</text>
</comment>
<feature type="chain" id="PRO_5026933528" evidence="1">
    <location>
        <begin position="22"/>
        <end position="600"/>
    </location>
</feature>